<sequence length="203" mass="23439">MNGFREALHEQRWDDHRYYHHSIVNQSLHFVSASTFLVAYVVLFFDPAIASLLGWLVAMTTRQSGHFFFEPKGYDHVNKATHEYKEEVKVGYNLFRKWVLMGIWAACPVVLLLQPELFGLLTPHDGFISFARNVAMMWLVLAGSALLFRVLQLFIQRDVQTGVVWAVKILTDPISDFRLYCRAPGKLMRGVRIDSELQEAARH</sequence>
<dbReference type="OrthoDB" id="7261056at2"/>
<accession>A0A6I4TVT5</accession>
<organism evidence="2 3">
    <name type="scientific">Croceibacterium xixiisoli</name>
    <dbReference type="NCBI Taxonomy" id="1476466"/>
    <lineage>
        <taxon>Bacteria</taxon>
        <taxon>Pseudomonadati</taxon>
        <taxon>Pseudomonadota</taxon>
        <taxon>Alphaproteobacteria</taxon>
        <taxon>Sphingomonadales</taxon>
        <taxon>Erythrobacteraceae</taxon>
        <taxon>Croceibacterium</taxon>
    </lineage>
</organism>
<reference evidence="2 3" key="1">
    <citation type="submission" date="2019-12" db="EMBL/GenBank/DDBJ databases">
        <title>Genomic-based taxomic classification of the family Erythrobacteraceae.</title>
        <authorList>
            <person name="Xu L."/>
        </authorList>
    </citation>
    <scope>NUCLEOTIDE SEQUENCE [LARGE SCALE GENOMIC DNA]</scope>
    <source>
        <strain evidence="2 3">S36</strain>
    </source>
</reference>
<comment type="caution">
    <text evidence="2">The sequence shown here is derived from an EMBL/GenBank/DDBJ whole genome shotgun (WGS) entry which is preliminary data.</text>
</comment>
<evidence type="ECO:0000313" key="3">
    <source>
        <dbReference type="Proteomes" id="UP000469430"/>
    </source>
</evidence>
<dbReference type="AlphaFoldDB" id="A0A6I4TVT5"/>
<keyword evidence="1" id="KW-1133">Transmembrane helix</keyword>
<feature type="transmembrane region" description="Helical" evidence="1">
    <location>
        <begin position="37"/>
        <end position="58"/>
    </location>
</feature>
<feature type="transmembrane region" description="Helical" evidence="1">
    <location>
        <begin position="135"/>
        <end position="155"/>
    </location>
</feature>
<dbReference type="Proteomes" id="UP000469430">
    <property type="component" value="Unassembled WGS sequence"/>
</dbReference>
<evidence type="ECO:0000256" key="1">
    <source>
        <dbReference type="SAM" id="Phobius"/>
    </source>
</evidence>
<gene>
    <name evidence="2" type="ORF">GRI97_13140</name>
</gene>
<feature type="transmembrane region" description="Helical" evidence="1">
    <location>
        <begin position="98"/>
        <end position="115"/>
    </location>
</feature>
<proteinExistence type="predicted"/>
<keyword evidence="3" id="KW-1185">Reference proteome</keyword>
<evidence type="ECO:0000313" key="2">
    <source>
        <dbReference type="EMBL" id="MXO99932.1"/>
    </source>
</evidence>
<dbReference type="EMBL" id="WTYJ01000002">
    <property type="protein sequence ID" value="MXO99932.1"/>
    <property type="molecule type" value="Genomic_DNA"/>
</dbReference>
<name>A0A6I4TVT5_9SPHN</name>
<keyword evidence="1" id="KW-0472">Membrane</keyword>
<dbReference type="RefSeq" id="WP_161391613.1">
    <property type="nucleotide sequence ID" value="NZ_JBHSCP010000001.1"/>
</dbReference>
<keyword evidence="1" id="KW-0812">Transmembrane</keyword>
<protein>
    <recommendedName>
        <fullName evidence="4">DUF962 domain-containing protein</fullName>
    </recommendedName>
</protein>
<evidence type="ECO:0008006" key="4">
    <source>
        <dbReference type="Google" id="ProtNLM"/>
    </source>
</evidence>